<organism evidence="2 3">
    <name type="scientific">Culter alburnus</name>
    <name type="common">Topmouth culter</name>
    <dbReference type="NCBI Taxonomy" id="194366"/>
    <lineage>
        <taxon>Eukaryota</taxon>
        <taxon>Metazoa</taxon>
        <taxon>Chordata</taxon>
        <taxon>Craniata</taxon>
        <taxon>Vertebrata</taxon>
        <taxon>Euteleostomi</taxon>
        <taxon>Actinopterygii</taxon>
        <taxon>Neopterygii</taxon>
        <taxon>Teleostei</taxon>
        <taxon>Ostariophysi</taxon>
        <taxon>Cypriniformes</taxon>
        <taxon>Xenocyprididae</taxon>
        <taxon>Xenocypridinae</taxon>
        <taxon>Culter</taxon>
    </lineage>
</organism>
<protein>
    <recommendedName>
        <fullName evidence="4">Small integral membrane protein 26</fullName>
    </recommendedName>
</protein>
<name>A0AAW2AHI6_CULAL</name>
<evidence type="ECO:0008006" key="4">
    <source>
        <dbReference type="Google" id="ProtNLM"/>
    </source>
</evidence>
<proteinExistence type="predicted"/>
<dbReference type="Proteomes" id="UP001479290">
    <property type="component" value="Unassembled WGS sequence"/>
</dbReference>
<dbReference type="EMBL" id="JAWDJR010000006">
    <property type="protein sequence ID" value="KAK9973029.1"/>
    <property type="molecule type" value="Genomic_DNA"/>
</dbReference>
<evidence type="ECO:0000256" key="1">
    <source>
        <dbReference type="SAM" id="Phobius"/>
    </source>
</evidence>
<evidence type="ECO:0000313" key="3">
    <source>
        <dbReference type="Proteomes" id="UP001479290"/>
    </source>
</evidence>
<sequence length="96" mass="11540">MDPVMWNRRASLIYAVGVWTLFGYAYYKYTYRDDLPVEMPVEEEDNRPNVKKYVTTYSKTTIVHRENFVPFSTRFLNLFRSTNESSPESEKHEEEK</sequence>
<dbReference type="AlphaFoldDB" id="A0AAW2AHI6"/>
<keyword evidence="3" id="KW-1185">Reference proteome</keyword>
<dbReference type="PANTHER" id="PTHR40386:SF1">
    <property type="entry name" value="SMALL INTEGRAL MEMBRANE PROTEIN 26"/>
    <property type="match status" value="1"/>
</dbReference>
<reference evidence="2 3" key="1">
    <citation type="submission" date="2024-05" db="EMBL/GenBank/DDBJ databases">
        <title>A high-quality chromosomal-level genome assembly of Topmouth culter (Culter alburnus).</title>
        <authorList>
            <person name="Zhao H."/>
        </authorList>
    </citation>
    <scope>NUCLEOTIDE SEQUENCE [LARGE SCALE GENOMIC DNA]</scope>
    <source>
        <strain evidence="2">CATC2023</strain>
        <tissue evidence="2">Muscle</tissue>
    </source>
</reference>
<comment type="caution">
    <text evidence="2">The sequence shown here is derived from an EMBL/GenBank/DDBJ whole genome shotgun (WGS) entry which is preliminary data.</text>
</comment>
<feature type="transmembrane region" description="Helical" evidence="1">
    <location>
        <begin position="12"/>
        <end position="29"/>
    </location>
</feature>
<dbReference type="InterPro" id="IPR038831">
    <property type="entry name" value="SMIM26"/>
</dbReference>
<keyword evidence="1" id="KW-1133">Transmembrane helix</keyword>
<keyword evidence="1" id="KW-0472">Membrane</keyword>
<dbReference type="PANTHER" id="PTHR40386">
    <property type="entry name" value="SMALL INTEGRAL MEMBRANE PROTEIN 26"/>
    <property type="match status" value="1"/>
</dbReference>
<accession>A0AAW2AHI6</accession>
<gene>
    <name evidence="2" type="ORF">ABG768_023778</name>
</gene>
<keyword evidence="1" id="KW-0812">Transmembrane</keyword>
<evidence type="ECO:0000313" key="2">
    <source>
        <dbReference type="EMBL" id="KAK9973029.1"/>
    </source>
</evidence>